<dbReference type="InterPro" id="IPR036872">
    <property type="entry name" value="CH_dom_sf"/>
</dbReference>
<dbReference type="InterPro" id="IPR038209">
    <property type="entry name" value="CKK_dom_sf"/>
</dbReference>
<dbReference type="FunCoup" id="A0A6I8VTI4">
    <property type="interactions" value="518"/>
</dbReference>
<dbReference type="RefSeq" id="XP_033234382.1">
    <property type="nucleotide sequence ID" value="XM_033378491.1"/>
</dbReference>
<feature type="compositionally biased region" description="Basic and acidic residues" evidence="8">
    <location>
        <begin position="1450"/>
        <end position="1475"/>
    </location>
</feature>
<dbReference type="InterPro" id="IPR014797">
    <property type="entry name" value="CKK_CAMSAP"/>
</dbReference>
<comment type="domain">
    <text evidence="6">The CKK domain binds microtubules.</text>
</comment>
<dbReference type="GO" id="GO:0007026">
    <property type="term" value="P:negative regulation of microtubule depolymerization"/>
    <property type="evidence" value="ECO:0007669"/>
    <property type="project" value="TreeGrafter"/>
</dbReference>
<accession>A0A6I8VTI4</accession>
<feature type="region of interest" description="Disordered" evidence="8">
    <location>
        <begin position="414"/>
        <end position="442"/>
    </location>
</feature>
<feature type="compositionally biased region" description="Basic and acidic residues" evidence="8">
    <location>
        <begin position="1254"/>
        <end position="1270"/>
    </location>
</feature>
<feature type="region of interest" description="Disordered" evidence="8">
    <location>
        <begin position="470"/>
        <end position="560"/>
    </location>
</feature>
<dbReference type="GO" id="GO:0031175">
    <property type="term" value="P:neuron projection development"/>
    <property type="evidence" value="ECO:0007669"/>
    <property type="project" value="InterPro"/>
</dbReference>
<dbReference type="Pfam" id="PF11971">
    <property type="entry name" value="CAMSAP_CH"/>
    <property type="match status" value="1"/>
</dbReference>
<dbReference type="InterPro" id="IPR058042">
    <property type="entry name" value="CAMSAP_N"/>
</dbReference>
<evidence type="ECO:0000259" key="9">
    <source>
        <dbReference type="PROSITE" id="PS50021"/>
    </source>
</evidence>
<feature type="compositionally biased region" description="Basic and acidic residues" evidence="8">
    <location>
        <begin position="1409"/>
        <end position="1443"/>
    </location>
</feature>
<evidence type="ECO:0000256" key="6">
    <source>
        <dbReference type="PROSITE-ProRule" id="PRU00841"/>
    </source>
</evidence>
<dbReference type="PANTHER" id="PTHR21595">
    <property type="entry name" value="PATRONIN"/>
    <property type="match status" value="1"/>
</dbReference>
<feature type="compositionally biased region" description="Low complexity" evidence="8">
    <location>
        <begin position="431"/>
        <end position="442"/>
    </location>
</feature>
<dbReference type="GO" id="GO:0030507">
    <property type="term" value="F:spectrin binding"/>
    <property type="evidence" value="ECO:0007669"/>
    <property type="project" value="InterPro"/>
</dbReference>
<feature type="compositionally biased region" description="Basic and acidic residues" evidence="8">
    <location>
        <begin position="1205"/>
        <end position="1214"/>
    </location>
</feature>
<feature type="region of interest" description="Disordered" evidence="8">
    <location>
        <begin position="1331"/>
        <end position="1368"/>
    </location>
</feature>
<feature type="compositionally biased region" description="Polar residues" evidence="8">
    <location>
        <begin position="360"/>
        <end position="378"/>
    </location>
</feature>
<name>A0A6I8VTI4_DROPS</name>
<feature type="compositionally biased region" description="Low complexity" evidence="8">
    <location>
        <begin position="1643"/>
        <end position="1655"/>
    </location>
</feature>
<evidence type="ECO:0000256" key="1">
    <source>
        <dbReference type="ARBA" id="ARBA00004245"/>
    </source>
</evidence>
<sequence length="1823" mass="205227">MDAAESQEIRQARQRASVKWLLSKAFNNRVPDNLKEPFYRDHENQERLKPQIIVELGNATLYCQTLSNLYSDPNYQSLNHWSIIQTLARKGVPVAESSDMPITETVLIQTNPLRINAHMSVIESLMVLYAKEISSGDRIMSAIRRISGSNYQTPPGQTYEQALLAWISHACAALKKRIIKEVETGLPDENGTRLQTPDIPPVRDFQDLCDGICLALLIAYYCPKVVPWTMVRINYLPAVEDSIHNILLVSNFSQKHLPYGVFHMTPEDVTFMRGSMKLNLVLLLTDLFNLFEIHPAKCVCYPGMDGQDVIARRTLGANEHGICHRRGLTMQPVMPIPDLRSDLDQPPVGSPSNRPPFQVPHSNSFSGGLNRRSTPPNEHQQQQHQQTVVQANSNHFDGNQGEAFVVHKSRGITTLSSMHSQQQQQHHHQQQHQQQQQFHQQQQSQLQQQLQQQQQQQQQEPLVPARLRQAKEKTNVESKADERGDFVAAGRPSNWEQSRRPSFAGRRSRRNSSSEDSQLTIENFGGSQDQLHTLGGRFDRDRERDRDRDRERKFSNTSIAEPAVAVRSSIADARGTLQLGYDTDSGSEKQDRETEKYSMRRQASVDNVPTVSAHNLSNASSPLPQARNKQHSSDKDYSHSVADTYNDARSSAYDPESTPVRKSSTSSMPASPAAWQLDVGDEDMRSLENATKLSTIRMKLEEKRRRIEQDKRKIEMALLRHQEKEDLESCPEVMKWETMSNESKRTPDMDPVDLDKYQVGEQSIAIMNMNLQDIQQDIHRLATQQSQMQAQHLQAQQLLQAQQIANMLNQQQQTYGSQQHLSDHHYQQQQRPMQQSFGSSPHLPQAYNAPVSAYSSRPPSRDPYQQQHQQQQPMAMPQPMQFVNEHGQYMSPPQPSHYQPQSIYSDNGAPYNNHSPHYGAAAPPQYRSSVVFDDYGQPTNHFYLHESSPQAQPQVHPQRRTWAHSAAAAAYEQQQQIQQPMVDVNAWQSQQQQQQHHQQQKKAQQPWMNRPPSSAGGAAQGSFMLHQNGGGGAGGGGGGGGELQHLFQVQASPQHSQRQLGGGANGVQRQQSLTNLRDNRSPKSQHQPQTMGMAMQQEDMMAPQSICFIGDEEDVDEVERNIIESMQATRISDFVLQQQQQQQHHQQQLQLQQQQQRLQGGRGSSSEDYDSGEMISNKLNITSGNLTYRIPSPSRPSIQANSFQDPRDSEDQPAEKGFYISFDDDQPKRPKPPLRAKRSPKKEALPLGGSSSSIRDRDSVDHQTLLKRESLSQLHNNNNNNGSEDGHKSAGANRHSIHGLNHSNSVKSPGNATYNKYTDEAPIQLRHLAVSGSDPFGHEPHPHPHPQPMQQQPMSPTRIQQSNNSAEAAKNKALVIGADATNLDPESVDEMERRKEKIMLLSLQRRQQQEEAKARKEIEASQKREKEREKEEERARKKEDQMARRAAILEQHRLKKAIEEAEREGKTLDRPDLHVKLQPQSSSATNPRLRQQRTTRPRPKTIHVDDASVDISEASSISSRGKKGSSSNLTGYGQLSSNSMKRDYYRGSQDSLTVKESPDDYPSTSSTPIGRRGSYKTSREPAAVERGRTLSRISVAKGSTLNFRGRKSNSLMNLCDTDSGLGRATPPRRAPSPGMGASGRHMPSPSGPGSLPPGLISKRRGFDDGSSDFSLTPNFNMEYSGPKLYKQPAAKSNRGIILNAVEYCVFPGAVNREAKQKVLEKIARSEAKHFLVLFRDAGCQFRALYSYMPESGDQVTKLYGTGPSQVDEVMFDKFFKYNSGGKCFSQVHTKHLTVTIDAFTIHNSLWQGKRVQLPSKKDMALVI</sequence>
<evidence type="ECO:0000313" key="11">
    <source>
        <dbReference type="Proteomes" id="UP000001819"/>
    </source>
</evidence>
<feature type="domain" description="CKK" evidence="10">
    <location>
        <begin position="1681"/>
        <end position="1816"/>
    </location>
</feature>
<dbReference type="Proteomes" id="UP000001819">
    <property type="component" value="Chromosome 3"/>
</dbReference>
<keyword evidence="2" id="KW-0963">Cytoplasm</keyword>
<dbReference type="Pfam" id="PF25532">
    <property type="entry name" value="CH_CAMSAP2_N"/>
    <property type="match status" value="1"/>
</dbReference>
<feature type="compositionally biased region" description="Basic residues" evidence="8">
    <location>
        <begin position="1229"/>
        <end position="1240"/>
    </location>
</feature>
<feature type="compositionally biased region" description="Polar residues" evidence="8">
    <location>
        <begin position="1301"/>
        <end position="1315"/>
    </location>
</feature>
<dbReference type="SMART" id="SM01051">
    <property type="entry name" value="CAMSAP_CKK"/>
    <property type="match status" value="1"/>
</dbReference>
<feature type="compositionally biased region" description="Polar residues" evidence="8">
    <location>
        <begin position="515"/>
        <end position="531"/>
    </location>
</feature>
<feature type="compositionally biased region" description="Basic and acidic residues" evidence="8">
    <location>
        <begin position="470"/>
        <end position="485"/>
    </location>
</feature>
<evidence type="ECO:0000256" key="7">
    <source>
        <dbReference type="SAM" id="Coils"/>
    </source>
</evidence>
<feature type="compositionally biased region" description="Low complexity" evidence="8">
    <location>
        <begin position="865"/>
        <end position="881"/>
    </location>
</feature>
<keyword evidence="11" id="KW-1185">Reference proteome</keyword>
<dbReference type="PROSITE" id="PS50021">
    <property type="entry name" value="CH"/>
    <property type="match status" value="1"/>
</dbReference>
<dbReference type="Gene3D" id="3.10.20.360">
    <property type="entry name" value="CKK domain"/>
    <property type="match status" value="1"/>
</dbReference>
<proteinExistence type="inferred from homology"/>
<dbReference type="SUPFAM" id="SSF47576">
    <property type="entry name" value="Calponin-homology domain, CH-domain"/>
    <property type="match status" value="1"/>
</dbReference>
<dbReference type="InParanoid" id="A0A6I8VTI4"/>
<evidence type="ECO:0000256" key="4">
    <source>
        <dbReference type="ARBA" id="ARBA00023054"/>
    </source>
</evidence>
<feature type="compositionally biased region" description="Low complexity" evidence="8">
    <location>
        <begin position="379"/>
        <end position="389"/>
    </location>
</feature>
<feature type="compositionally biased region" description="Low complexity" evidence="8">
    <location>
        <begin position="663"/>
        <end position="672"/>
    </location>
</feature>
<feature type="compositionally biased region" description="Low complexity" evidence="8">
    <location>
        <begin position="888"/>
        <end position="905"/>
    </location>
</feature>
<feature type="compositionally biased region" description="Polar residues" evidence="8">
    <location>
        <begin position="1528"/>
        <end position="1539"/>
    </location>
</feature>
<reference evidence="12" key="2">
    <citation type="submission" date="2025-08" db="UniProtKB">
        <authorList>
            <consortium name="RefSeq"/>
        </authorList>
    </citation>
    <scope>IDENTIFICATION</scope>
    <source>
        <strain evidence="12">MV-25-SWS-2005</strain>
        <tissue evidence="12">Whole body</tissue>
    </source>
</reference>
<dbReference type="Pfam" id="PF08683">
    <property type="entry name" value="CAMSAP_CKK"/>
    <property type="match status" value="1"/>
</dbReference>
<feature type="region of interest" description="Disordered" evidence="8">
    <location>
        <begin position="1617"/>
        <end position="1663"/>
    </location>
</feature>
<dbReference type="GO" id="GO:0031122">
    <property type="term" value="P:cytoplasmic microtubule organization"/>
    <property type="evidence" value="ECO:0007669"/>
    <property type="project" value="TreeGrafter"/>
</dbReference>
<evidence type="ECO:0000313" key="12">
    <source>
        <dbReference type="RefSeq" id="XP_033234382.1"/>
    </source>
</evidence>
<feature type="compositionally biased region" description="Gly residues" evidence="8">
    <location>
        <begin position="1028"/>
        <end position="1042"/>
    </location>
</feature>
<dbReference type="GO" id="GO:0036449">
    <property type="term" value="C:microtubule minus-end"/>
    <property type="evidence" value="ECO:0007669"/>
    <property type="project" value="TreeGrafter"/>
</dbReference>
<feature type="region of interest" description="Disordered" evidence="8">
    <location>
        <begin position="814"/>
        <end position="907"/>
    </location>
</feature>
<dbReference type="InterPro" id="IPR001715">
    <property type="entry name" value="CH_dom"/>
</dbReference>
<dbReference type="InterPro" id="IPR032940">
    <property type="entry name" value="CAMSAP"/>
</dbReference>
<evidence type="ECO:0000256" key="5">
    <source>
        <dbReference type="ARBA" id="ARBA00023212"/>
    </source>
</evidence>
<feature type="compositionally biased region" description="Basic and acidic residues" evidence="8">
    <location>
        <begin position="586"/>
        <end position="598"/>
    </location>
</feature>
<feature type="region of interest" description="Disordered" evidence="8">
    <location>
        <begin position="1073"/>
        <end position="1093"/>
    </location>
</feature>
<dbReference type="InterPro" id="IPR011033">
    <property type="entry name" value="PRC_barrel-like_sf"/>
</dbReference>
<evidence type="ECO:0000256" key="8">
    <source>
        <dbReference type="SAM" id="MobiDB-lite"/>
    </source>
</evidence>
<dbReference type="InterPro" id="IPR031372">
    <property type="entry name" value="CAMSAP_CC1"/>
</dbReference>
<gene>
    <name evidence="12" type="primary">Patronin</name>
</gene>
<dbReference type="InterPro" id="IPR022613">
    <property type="entry name" value="CH_CAMSAP_2"/>
</dbReference>
<evidence type="ECO:0000259" key="10">
    <source>
        <dbReference type="PROSITE" id="PS51508"/>
    </source>
</evidence>
<feature type="compositionally biased region" description="Low complexity" evidence="8">
    <location>
        <begin position="988"/>
        <end position="1005"/>
    </location>
</feature>
<dbReference type="ExpressionAtlas" id="A0A6I8VTI4">
    <property type="expression patterns" value="baseline"/>
</dbReference>
<dbReference type="SUPFAM" id="SSF50346">
    <property type="entry name" value="PRC-barrel domain"/>
    <property type="match status" value="1"/>
</dbReference>
<keyword evidence="5" id="KW-0206">Cytoskeleton</keyword>
<comment type="similarity">
    <text evidence="6">Belongs to the CAMSAP1 family.</text>
</comment>
<feature type="coiled-coil region" evidence="7">
    <location>
        <begin position="690"/>
        <end position="724"/>
    </location>
</feature>
<feature type="compositionally biased region" description="Basic and acidic residues" evidence="8">
    <location>
        <begin position="537"/>
        <end position="554"/>
    </location>
</feature>
<reference evidence="11" key="1">
    <citation type="submission" date="2024-06" db="UniProtKB">
        <authorList>
            <consortium name="RefSeq"/>
        </authorList>
    </citation>
    <scope>NUCLEOTIDE SEQUENCE [LARGE SCALE GENOMIC DNA]</scope>
    <source>
        <strain evidence="11">MV2-25</strain>
    </source>
</reference>
<feature type="region of interest" description="Disordered" evidence="8">
    <location>
        <begin position="1409"/>
        <end position="1591"/>
    </location>
</feature>
<dbReference type="PANTHER" id="PTHR21595:SF0">
    <property type="entry name" value="PATRONIN"/>
    <property type="match status" value="1"/>
</dbReference>
<dbReference type="PROSITE" id="PS51508">
    <property type="entry name" value="CKK"/>
    <property type="match status" value="1"/>
</dbReference>
<dbReference type="GO" id="GO:0051011">
    <property type="term" value="F:microtubule minus-end binding"/>
    <property type="evidence" value="ECO:0007669"/>
    <property type="project" value="TreeGrafter"/>
</dbReference>
<feature type="compositionally biased region" description="Polar residues" evidence="8">
    <location>
        <begin position="1177"/>
        <end position="1186"/>
    </location>
</feature>
<feature type="compositionally biased region" description="Low complexity" evidence="8">
    <location>
        <begin position="1509"/>
        <end position="1527"/>
    </location>
</feature>
<feature type="compositionally biased region" description="Polar residues" evidence="8">
    <location>
        <begin position="1073"/>
        <end position="1090"/>
    </location>
</feature>
<keyword evidence="4 7" id="KW-0175">Coiled coil</keyword>
<feature type="compositionally biased region" description="Polar residues" evidence="8">
    <location>
        <begin position="1195"/>
        <end position="1204"/>
    </location>
</feature>
<protein>
    <submittedName>
        <fullName evidence="12">Patronin isoform X1</fullName>
    </submittedName>
</protein>
<keyword evidence="3 6" id="KW-0493">Microtubule</keyword>
<feature type="compositionally biased region" description="Low complexity" evidence="8">
    <location>
        <begin position="1146"/>
        <end position="1159"/>
    </location>
</feature>
<evidence type="ECO:0000256" key="2">
    <source>
        <dbReference type="ARBA" id="ARBA00022490"/>
    </source>
</evidence>
<organism evidence="11 12">
    <name type="scientific">Drosophila pseudoobscura pseudoobscura</name>
    <name type="common">Fruit fly</name>
    <dbReference type="NCBI Taxonomy" id="46245"/>
    <lineage>
        <taxon>Eukaryota</taxon>
        <taxon>Metazoa</taxon>
        <taxon>Ecdysozoa</taxon>
        <taxon>Arthropoda</taxon>
        <taxon>Hexapoda</taxon>
        <taxon>Insecta</taxon>
        <taxon>Pterygota</taxon>
        <taxon>Neoptera</taxon>
        <taxon>Endopterygota</taxon>
        <taxon>Diptera</taxon>
        <taxon>Brachycera</taxon>
        <taxon>Muscomorpha</taxon>
        <taxon>Ephydroidea</taxon>
        <taxon>Drosophilidae</taxon>
        <taxon>Drosophila</taxon>
        <taxon>Sophophora</taxon>
    </lineage>
</organism>
<feature type="compositionally biased region" description="Polar residues" evidence="8">
    <location>
        <begin position="604"/>
        <end position="623"/>
    </location>
</feature>
<dbReference type="FunFam" id="3.10.20.360:FF:000002">
    <property type="entry name" value="Patronin, isoform M"/>
    <property type="match status" value="1"/>
</dbReference>
<comment type="subcellular location">
    <subcellularLocation>
        <location evidence="1">Cytoplasm</location>
        <location evidence="1">Cytoskeleton</location>
    </subcellularLocation>
</comment>
<feature type="compositionally biased region" description="Basic and acidic residues" evidence="8">
    <location>
        <begin position="1577"/>
        <end position="1588"/>
    </location>
</feature>
<feature type="domain" description="Calponin-homology (CH)" evidence="9">
    <location>
        <begin position="157"/>
        <end position="289"/>
    </location>
</feature>
<dbReference type="Pfam" id="PF17095">
    <property type="entry name" value="CAMSAP_CC1"/>
    <property type="match status" value="1"/>
</dbReference>
<feature type="region of interest" description="Disordered" evidence="8">
    <location>
        <begin position="1146"/>
        <end position="1315"/>
    </location>
</feature>
<dbReference type="GO" id="GO:0005516">
    <property type="term" value="F:calmodulin binding"/>
    <property type="evidence" value="ECO:0007669"/>
    <property type="project" value="InterPro"/>
</dbReference>
<feature type="region of interest" description="Disordered" evidence="8">
    <location>
        <begin position="577"/>
        <end position="672"/>
    </location>
</feature>
<feature type="region of interest" description="Disordered" evidence="8">
    <location>
        <begin position="334"/>
        <end position="389"/>
    </location>
</feature>
<feature type="region of interest" description="Disordered" evidence="8">
    <location>
        <begin position="983"/>
        <end position="1043"/>
    </location>
</feature>
<feature type="compositionally biased region" description="Basic residues" evidence="8">
    <location>
        <begin position="1490"/>
        <end position="1501"/>
    </location>
</feature>
<evidence type="ECO:0000256" key="3">
    <source>
        <dbReference type="ARBA" id="ARBA00022701"/>
    </source>
</evidence>